<evidence type="ECO:0000313" key="1">
    <source>
        <dbReference type="EMBL" id="OHT00630.1"/>
    </source>
</evidence>
<dbReference type="RefSeq" id="XP_068353766.1">
    <property type="nucleotide sequence ID" value="XM_068508614.1"/>
</dbReference>
<proteinExistence type="predicted"/>
<gene>
    <name evidence="1" type="ORF">TRFO_32655</name>
</gene>
<evidence type="ECO:0008006" key="3">
    <source>
        <dbReference type="Google" id="ProtNLM"/>
    </source>
</evidence>
<comment type="caution">
    <text evidence="1">The sequence shown here is derived from an EMBL/GenBank/DDBJ whole genome shotgun (WGS) entry which is preliminary data.</text>
</comment>
<name>A0A1J4JSY2_9EUKA</name>
<protein>
    <recommendedName>
        <fullName evidence="3">Armadillo-type fold</fullName>
    </recommendedName>
</protein>
<dbReference type="Gene3D" id="1.25.10.10">
    <property type="entry name" value="Leucine-rich Repeat Variant"/>
    <property type="match status" value="1"/>
</dbReference>
<dbReference type="InterPro" id="IPR011989">
    <property type="entry name" value="ARM-like"/>
</dbReference>
<evidence type="ECO:0000313" key="2">
    <source>
        <dbReference type="Proteomes" id="UP000179807"/>
    </source>
</evidence>
<sequence>MSVNIRRIVRTPDNDQDVSLLNSFDYESIEFALMNYSDTEEFLLILEHILKHYHQLKHHVDIDAEKSLAHTLFLALTPALPLMAYRQVFFVLNHFIHLFSKFQSELTDLYSSIINLLKPSIFANDIEYRECALQLVAQISSISRNFAINIYKKYKFQFIQQNITQQNMDQSIMNQQKINSNNLENPTVIKCQCSSMKILRNITYSKEKFDQHFLMTFYDLFRYVFMNDIQLLFFDMVASIFYLVSKKEEFIPFLISQNINSTLLHISQVLKDNNRISFYILSIYIEFLHANISLSEEEMRYALYCLQSNQSVTNVALSVFALFFQKFPETTNFWCNFGLLKTLIELYSKFTYKEKVKCLLLISNILKYGSFENQILIIKSEIPEIILSLLPDSNSKTIQRILSILHQIIEIAQNNNELFSVISTFSDPIYLSLIEEIMKTDDEIAYLADNFLTFLQDTNSALDNQKL</sequence>
<dbReference type="AlphaFoldDB" id="A0A1J4JSY2"/>
<keyword evidence="2" id="KW-1185">Reference proteome</keyword>
<dbReference type="GeneID" id="94843318"/>
<dbReference type="VEuPathDB" id="TrichDB:TRFO_32655"/>
<dbReference type="EMBL" id="MLAK01000946">
    <property type="protein sequence ID" value="OHT00630.1"/>
    <property type="molecule type" value="Genomic_DNA"/>
</dbReference>
<dbReference type="Proteomes" id="UP000179807">
    <property type="component" value="Unassembled WGS sequence"/>
</dbReference>
<dbReference type="InterPro" id="IPR016024">
    <property type="entry name" value="ARM-type_fold"/>
</dbReference>
<organism evidence="1 2">
    <name type="scientific">Tritrichomonas foetus</name>
    <dbReference type="NCBI Taxonomy" id="1144522"/>
    <lineage>
        <taxon>Eukaryota</taxon>
        <taxon>Metamonada</taxon>
        <taxon>Parabasalia</taxon>
        <taxon>Tritrichomonadida</taxon>
        <taxon>Tritrichomonadidae</taxon>
        <taxon>Tritrichomonas</taxon>
    </lineage>
</organism>
<dbReference type="SUPFAM" id="SSF48371">
    <property type="entry name" value="ARM repeat"/>
    <property type="match status" value="1"/>
</dbReference>
<reference evidence="1" key="1">
    <citation type="submission" date="2016-10" db="EMBL/GenBank/DDBJ databases">
        <authorList>
            <person name="Benchimol M."/>
            <person name="Almeida L.G."/>
            <person name="Vasconcelos A.T."/>
            <person name="Perreira-Neves A."/>
            <person name="Rosa I.A."/>
            <person name="Tasca T."/>
            <person name="Bogo M.R."/>
            <person name="de Souza W."/>
        </authorList>
    </citation>
    <scope>NUCLEOTIDE SEQUENCE [LARGE SCALE GENOMIC DNA]</scope>
    <source>
        <strain evidence="1">K</strain>
    </source>
</reference>
<accession>A0A1J4JSY2</accession>